<gene>
    <name evidence="1" type="ORF">RMCC_2701</name>
</gene>
<dbReference type="STRING" id="228230.RMCC_2701"/>
<dbReference type="AlphaFoldDB" id="A0A117IA32"/>
<protein>
    <submittedName>
        <fullName evidence="1">Uncharacterized protein</fullName>
    </submittedName>
</protein>
<organism evidence="1 2">
    <name type="scientific">Mycolicibacterium canariasense</name>
    <name type="common">Mycobacterium canariasense</name>
    <dbReference type="NCBI Taxonomy" id="228230"/>
    <lineage>
        <taxon>Bacteria</taxon>
        <taxon>Bacillati</taxon>
        <taxon>Actinomycetota</taxon>
        <taxon>Actinomycetes</taxon>
        <taxon>Mycobacteriales</taxon>
        <taxon>Mycobacteriaceae</taxon>
        <taxon>Mycolicibacterium</taxon>
    </lineage>
</organism>
<reference evidence="2" key="2">
    <citation type="submission" date="2016-02" db="EMBL/GenBank/DDBJ databases">
        <title>Draft genome sequence of five rapidly growing Mycobacterium species.</title>
        <authorList>
            <person name="Katahira K."/>
            <person name="Gotou Y."/>
            <person name="Iida K."/>
            <person name="Ogura Y."/>
            <person name="Hayashi T."/>
        </authorList>
    </citation>
    <scope>NUCLEOTIDE SEQUENCE [LARGE SCALE GENOMIC DNA]</scope>
    <source>
        <strain evidence="2">JCM15298</strain>
    </source>
</reference>
<dbReference type="Proteomes" id="UP000069443">
    <property type="component" value="Unassembled WGS sequence"/>
</dbReference>
<evidence type="ECO:0000313" key="2">
    <source>
        <dbReference type="Proteomes" id="UP000069443"/>
    </source>
</evidence>
<comment type="caution">
    <text evidence="1">The sequence shown here is derived from an EMBL/GenBank/DDBJ whole genome shotgun (WGS) entry which is preliminary data.</text>
</comment>
<dbReference type="RefSeq" id="WP_036439635.1">
    <property type="nucleotide sequence ID" value="NZ_BCSY01000042.1"/>
</dbReference>
<proteinExistence type="predicted"/>
<accession>A0A117IA32</accession>
<evidence type="ECO:0000313" key="1">
    <source>
        <dbReference type="EMBL" id="GAS95735.1"/>
    </source>
</evidence>
<dbReference type="OrthoDB" id="4629952at2"/>
<dbReference type="EMBL" id="BCSY01000042">
    <property type="protein sequence ID" value="GAS95735.1"/>
    <property type="molecule type" value="Genomic_DNA"/>
</dbReference>
<keyword evidence="2" id="KW-1185">Reference proteome</keyword>
<name>A0A117IA32_MYCCR</name>
<sequence>MSITALQHALDQYSVACWFDRLPSHERFWENRTGHEAVRLQARDRAIAAGASTDQLTDCDRYAAELIADHRSPLGLAGRSWDQFTADQRAQL</sequence>
<reference evidence="2" key="1">
    <citation type="journal article" date="2016" name="Genome Announc.">
        <title>Draft Genome Sequences of Five Rapidly Growing Mycobacterium Species, M. thermoresistibile, M. fortuitum subsp. acetamidolyticum, M. canariasense, M. brisbanense, and M. novocastrense.</title>
        <authorList>
            <person name="Katahira K."/>
            <person name="Ogura Y."/>
            <person name="Gotoh Y."/>
            <person name="Hayashi T."/>
        </authorList>
    </citation>
    <scope>NUCLEOTIDE SEQUENCE [LARGE SCALE GENOMIC DNA]</scope>
    <source>
        <strain evidence="2">JCM15298</strain>
    </source>
</reference>